<dbReference type="NCBIfam" id="NF040973">
    <property type="entry name" value="restrict_Sau3AI"/>
    <property type="match status" value="1"/>
</dbReference>
<evidence type="ECO:0000256" key="2">
    <source>
        <dbReference type="ARBA" id="ARBA00022759"/>
    </source>
</evidence>
<dbReference type="GO" id="GO:0003677">
    <property type="term" value="F:DNA binding"/>
    <property type="evidence" value="ECO:0007669"/>
    <property type="project" value="InterPro"/>
</dbReference>
<keyword evidence="1" id="KW-0540">Nuclease</keyword>
<evidence type="ECO:0000313" key="5">
    <source>
        <dbReference type="EMBL" id="PJJ41692.1"/>
    </source>
</evidence>
<evidence type="ECO:0000256" key="3">
    <source>
        <dbReference type="ARBA" id="ARBA00022801"/>
    </source>
</evidence>
<name>A0A2M9A7L2_9BACT</name>
<dbReference type="InterPro" id="IPR011337">
    <property type="entry name" value="DNA_rep_MutH/RE_typeII_Sau3AI"/>
</dbReference>
<feature type="domain" description="DNA mismatch repair MutH/Type II restriction enzyme Sau3AI" evidence="4">
    <location>
        <begin position="81"/>
        <end position="183"/>
    </location>
</feature>
<dbReference type="CDD" id="cd22355">
    <property type="entry name" value="Sau3AI_C"/>
    <property type="match status" value="1"/>
</dbReference>
<dbReference type="Gene3D" id="3.40.600.10">
    <property type="entry name" value="DNA mismatch repair MutH/Restriction endonuclease, type II"/>
    <property type="match status" value="2"/>
</dbReference>
<dbReference type="GO" id="GO:0016787">
    <property type="term" value="F:hydrolase activity"/>
    <property type="evidence" value="ECO:0007669"/>
    <property type="project" value="UniProtKB-KW"/>
</dbReference>
<evidence type="ECO:0000256" key="1">
    <source>
        <dbReference type="ARBA" id="ARBA00022722"/>
    </source>
</evidence>
<dbReference type="Pfam" id="PF02976">
    <property type="entry name" value="MutH"/>
    <property type="match status" value="2"/>
</dbReference>
<dbReference type="EMBL" id="PGEX01000001">
    <property type="protein sequence ID" value="PJJ41692.1"/>
    <property type="molecule type" value="Genomic_DNA"/>
</dbReference>
<dbReference type="SMART" id="SM00927">
    <property type="entry name" value="MutH"/>
    <property type="match status" value="1"/>
</dbReference>
<dbReference type="OrthoDB" id="3188707at2"/>
<dbReference type="CDD" id="cd22356">
    <property type="entry name" value="Sau3AI_N-like"/>
    <property type="match status" value="1"/>
</dbReference>
<proteinExistence type="predicted"/>
<evidence type="ECO:0000259" key="4">
    <source>
        <dbReference type="SMART" id="SM00927"/>
    </source>
</evidence>
<accession>A0A2M9A7L2</accession>
<reference evidence="5 6" key="1">
    <citation type="submission" date="2017-11" db="EMBL/GenBank/DDBJ databases">
        <title>Animal gut microbial communities from fecal samples from Wisconsin, USA.</title>
        <authorList>
            <person name="Neumann A."/>
        </authorList>
    </citation>
    <scope>NUCLEOTIDE SEQUENCE [LARGE SCALE GENOMIC DNA]</scope>
    <source>
        <strain evidence="5 6">UWS3</strain>
    </source>
</reference>
<evidence type="ECO:0000313" key="6">
    <source>
        <dbReference type="Proteomes" id="UP000231134"/>
    </source>
</evidence>
<organism evidence="5 6">
    <name type="scientific">Hallerella succinigenes</name>
    <dbReference type="NCBI Taxonomy" id="1896222"/>
    <lineage>
        <taxon>Bacteria</taxon>
        <taxon>Pseudomonadati</taxon>
        <taxon>Fibrobacterota</taxon>
        <taxon>Fibrobacteria</taxon>
        <taxon>Fibrobacterales</taxon>
        <taxon>Fibrobacteraceae</taxon>
        <taxon>Hallerella</taxon>
    </lineage>
</organism>
<dbReference type="Proteomes" id="UP000231134">
    <property type="component" value="Unassembled WGS sequence"/>
</dbReference>
<comment type="caution">
    <text evidence="5">The sequence shown here is derived from an EMBL/GenBank/DDBJ whole genome shotgun (WGS) entry which is preliminary data.</text>
</comment>
<dbReference type="GO" id="GO:0004519">
    <property type="term" value="F:endonuclease activity"/>
    <property type="evidence" value="ECO:0007669"/>
    <property type="project" value="UniProtKB-KW"/>
</dbReference>
<keyword evidence="2" id="KW-0255">Endonuclease</keyword>
<dbReference type="SUPFAM" id="SSF52980">
    <property type="entry name" value="Restriction endonuclease-like"/>
    <property type="match status" value="2"/>
</dbReference>
<dbReference type="InterPro" id="IPR011335">
    <property type="entry name" value="Restrct_endonuc-II-like"/>
</dbReference>
<gene>
    <name evidence="5" type="ORF">BGX16_1681</name>
</gene>
<dbReference type="AlphaFoldDB" id="A0A2M9A7L2"/>
<keyword evidence="6" id="KW-1185">Reference proteome</keyword>
<dbReference type="RefSeq" id="WP_100425633.1">
    <property type="nucleotide sequence ID" value="NZ_PGEX01000001.1"/>
</dbReference>
<protein>
    <submittedName>
        <fullName evidence="5">DNA mismatch repair MutH-like protein</fullName>
    </submittedName>
</protein>
<dbReference type="InterPro" id="IPR037057">
    <property type="entry name" value="DNA_rep_MutH/T2_RE_sf"/>
</dbReference>
<keyword evidence="3" id="KW-0378">Hydrolase</keyword>
<sequence length="534" mass="62764">MALSYQYNKQSKKDILRHAKALEKCQIGDVYALELNGKKRQDRLEMYAERNIMGWIDKNGGIHKGDKGLIGFLVQDIYFDEPKDNKSTSDLNEAGVELKVSPLIKKPRAGLKVKERLVLGMINKEEKLPDVFRDSHIYEKCKLMMLVYYVDESNQNVTPFKFPFYKSAYVKIPEADMAMIEQDYRYIRDCVNKKKYDELHERNAYYLSPCPKNNRRAFSLKLSYMNRLFSEYINKDILLYNPEKKSKIVPFFGSIIRNPKDLKRESFETIVQGRFNRYKGKTVRQIRQSIMKSNDFKKWNQKNTVDKAEFARTTMAMLGVETDQAEEFVKAGIYVKTLRVNKNGTMNENISFSAFDFSDLLEEKWKESTVYEEMVNRKFLWSVFKENEKGEYVFHGAIFWSMPQDDEKIIKKGWEDIRDIIRAGIKFVKDVNDDGSPILTTRGKNRILNNFPDSRNTDKNRKEYRLCPSPKPYNRIISIRPHASLVYYDLKSIGYKDTGNPRCNGSCLPNGDVMTKQCFWFNNEYILEQIKEIL</sequence>